<keyword evidence="3" id="KW-1185">Reference proteome</keyword>
<evidence type="ECO:0000256" key="1">
    <source>
        <dbReference type="SAM" id="MobiDB-lite"/>
    </source>
</evidence>
<sequence>MVSLLRQLLFQRALILKREDWVADVIIGSSGTLHAVLSQLFIETFQIRPIVNRFFCNLEGEILVNGKIVENEIIRTAHELSEVHMNCGSVTFTVDIRPSPHRNITTRPRLDIPNCVSRFCWIVNHDLVLKTAPGRMCSGLVYPRSGPKVDSQYVWSSWSWHRKLFGTLSTCLLRLAEPRYQPQRKNGVPQKRNKVHEPWSSSL</sequence>
<dbReference type="AlphaFoldDB" id="A0A9K3M300"/>
<dbReference type="Proteomes" id="UP000693970">
    <property type="component" value="Unassembled WGS sequence"/>
</dbReference>
<feature type="region of interest" description="Disordered" evidence="1">
    <location>
        <begin position="183"/>
        <end position="203"/>
    </location>
</feature>
<evidence type="ECO:0000313" key="3">
    <source>
        <dbReference type="Proteomes" id="UP000693970"/>
    </source>
</evidence>
<reference evidence="2" key="1">
    <citation type="journal article" date="2021" name="Sci. Rep.">
        <title>Diploid genomic architecture of Nitzschia inconspicua, an elite biomass production diatom.</title>
        <authorList>
            <person name="Oliver A."/>
            <person name="Podell S."/>
            <person name="Pinowska A."/>
            <person name="Traller J.C."/>
            <person name="Smith S.R."/>
            <person name="McClure R."/>
            <person name="Beliaev A."/>
            <person name="Bohutskyi P."/>
            <person name="Hill E.A."/>
            <person name="Rabines A."/>
            <person name="Zheng H."/>
            <person name="Allen L.Z."/>
            <person name="Kuo A."/>
            <person name="Grigoriev I.V."/>
            <person name="Allen A.E."/>
            <person name="Hazlebeck D."/>
            <person name="Allen E.E."/>
        </authorList>
    </citation>
    <scope>NUCLEOTIDE SEQUENCE</scope>
    <source>
        <strain evidence="2">Hildebrandi</strain>
    </source>
</reference>
<evidence type="ECO:0000313" key="2">
    <source>
        <dbReference type="EMBL" id="KAG7372783.1"/>
    </source>
</evidence>
<reference evidence="2" key="2">
    <citation type="submission" date="2021-04" db="EMBL/GenBank/DDBJ databases">
        <authorList>
            <person name="Podell S."/>
        </authorList>
    </citation>
    <scope>NUCLEOTIDE SEQUENCE</scope>
    <source>
        <strain evidence="2">Hildebrandi</strain>
    </source>
</reference>
<name>A0A9K3M300_9STRA</name>
<dbReference type="EMBL" id="JAGRRH010000003">
    <property type="protein sequence ID" value="KAG7372783.1"/>
    <property type="molecule type" value="Genomic_DNA"/>
</dbReference>
<proteinExistence type="predicted"/>
<organism evidence="2 3">
    <name type="scientific">Nitzschia inconspicua</name>
    <dbReference type="NCBI Taxonomy" id="303405"/>
    <lineage>
        <taxon>Eukaryota</taxon>
        <taxon>Sar</taxon>
        <taxon>Stramenopiles</taxon>
        <taxon>Ochrophyta</taxon>
        <taxon>Bacillariophyta</taxon>
        <taxon>Bacillariophyceae</taxon>
        <taxon>Bacillariophycidae</taxon>
        <taxon>Bacillariales</taxon>
        <taxon>Bacillariaceae</taxon>
        <taxon>Nitzschia</taxon>
    </lineage>
</organism>
<accession>A0A9K3M300</accession>
<gene>
    <name evidence="2" type="ORF">IV203_018926</name>
</gene>
<comment type="caution">
    <text evidence="2">The sequence shown here is derived from an EMBL/GenBank/DDBJ whole genome shotgun (WGS) entry which is preliminary data.</text>
</comment>
<protein>
    <submittedName>
        <fullName evidence="2">Uncharacterized protein</fullName>
    </submittedName>
</protein>